<feature type="binding site" evidence="4">
    <location>
        <position position="79"/>
    </location>
    <ligand>
        <name>substrate</name>
    </ligand>
</feature>
<dbReference type="PANTHER" id="PTHR23407">
    <property type="entry name" value="ATPASE INHIBITOR/5-FORMYLTETRAHYDROFOLATE CYCLO-LIGASE"/>
    <property type="match status" value="1"/>
</dbReference>
<reference evidence="7" key="1">
    <citation type="submission" date="2022-04" db="EMBL/GenBank/DDBJ databases">
        <title>Corynebacterium kalidii LD5P10.</title>
        <authorList>
            <person name="Sun J.Q."/>
        </authorList>
    </citation>
    <scope>NUCLEOTIDE SEQUENCE</scope>
    <source>
        <strain evidence="7">LD5P10</strain>
    </source>
</reference>
<dbReference type="GO" id="GO:0009396">
    <property type="term" value="P:folic acid-containing compound biosynthetic process"/>
    <property type="evidence" value="ECO:0007669"/>
    <property type="project" value="TreeGrafter"/>
</dbReference>
<evidence type="ECO:0000313" key="8">
    <source>
        <dbReference type="Proteomes" id="UP001139207"/>
    </source>
</evidence>
<dbReference type="GO" id="GO:0005524">
    <property type="term" value="F:ATP binding"/>
    <property type="evidence" value="ECO:0007669"/>
    <property type="project" value="UniProtKB-KW"/>
</dbReference>
<keyword evidence="2 4" id="KW-0547">Nucleotide-binding</keyword>
<evidence type="ECO:0000256" key="4">
    <source>
        <dbReference type="PIRSR" id="PIRSR006806-1"/>
    </source>
</evidence>
<dbReference type="RefSeq" id="WP_244803800.1">
    <property type="nucleotide sequence ID" value="NZ_JALIEA010000011.1"/>
</dbReference>
<evidence type="ECO:0000256" key="5">
    <source>
        <dbReference type="RuleBase" id="RU361279"/>
    </source>
</evidence>
<dbReference type="NCBIfam" id="TIGR02727">
    <property type="entry name" value="MTHFS_bact"/>
    <property type="match status" value="1"/>
</dbReference>
<protein>
    <recommendedName>
        <fullName evidence="5">5-formyltetrahydrofolate cyclo-ligase</fullName>
        <ecNumber evidence="5">6.3.3.2</ecNumber>
    </recommendedName>
</protein>
<dbReference type="EC" id="6.3.3.2" evidence="5"/>
<dbReference type="SUPFAM" id="SSF100950">
    <property type="entry name" value="NagB/RpiA/CoA transferase-like"/>
    <property type="match status" value="1"/>
</dbReference>
<evidence type="ECO:0000256" key="2">
    <source>
        <dbReference type="ARBA" id="ARBA00022741"/>
    </source>
</evidence>
<evidence type="ECO:0000256" key="6">
    <source>
        <dbReference type="SAM" id="MobiDB-lite"/>
    </source>
</evidence>
<feature type="binding site" evidence="4">
    <location>
        <begin position="167"/>
        <end position="175"/>
    </location>
    <ligand>
        <name>ATP</name>
        <dbReference type="ChEBI" id="CHEBI:30616"/>
    </ligand>
</feature>
<accession>A0A9X1WGM3</accession>
<dbReference type="Pfam" id="PF01812">
    <property type="entry name" value="5-FTHF_cyc-lig"/>
    <property type="match status" value="1"/>
</dbReference>
<dbReference type="GO" id="GO:0030272">
    <property type="term" value="F:5-formyltetrahydrofolate cyclo-ligase activity"/>
    <property type="evidence" value="ECO:0007669"/>
    <property type="project" value="UniProtKB-EC"/>
</dbReference>
<evidence type="ECO:0000256" key="1">
    <source>
        <dbReference type="ARBA" id="ARBA00010638"/>
    </source>
</evidence>
<feature type="binding site" evidence="4">
    <location>
        <begin position="23"/>
        <end position="27"/>
    </location>
    <ligand>
        <name>ATP</name>
        <dbReference type="ChEBI" id="CHEBI:30616"/>
    </ligand>
</feature>
<comment type="cofactor">
    <cofactor evidence="5">
        <name>Mg(2+)</name>
        <dbReference type="ChEBI" id="CHEBI:18420"/>
    </cofactor>
</comment>
<dbReference type="GO" id="GO:0035999">
    <property type="term" value="P:tetrahydrofolate interconversion"/>
    <property type="evidence" value="ECO:0007669"/>
    <property type="project" value="TreeGrafter"/>
</dbReference>
<keyword evidence="5" id="KW-0479">Metal-binding</keyword>
<dbReference type="Gene3D" id="3.40.50.10420">
    <property type="entry name" value="NagB/RpiA/CoA transferase-like"/>
    <property type="match status" value="1"/>
</dbReference>
<dbReference type="InterPro" id="IPR037171">
    <property type="entry name" value="NagB/RpiA_transferase-like"/>
</dbReference>
<keyword evidence="7" id="KW-0436">Ligase</keyword>
<keyword evidence="5" id="KW-0460">Magnesium</keyword>
<name>A0A9X1WGM3_9CORY</name>
<feature type="binding site" evidence="4">
    <location>
        <position position="74"/>
    </location>
    <ligand>
        <name>substrate</name>
    </ligand>
</feature>
<organism evidence="7 8">
    <name type="scientific">Corynebacterium kalidii</name>
    <dbReference type="NCBI Taxonomy" id="2931982"/>
    <lineage>
        <taxon>Bacteria</taxon>
        <taxon>Bacillati</taxon>
        <taxon>Actinomycetota</taxon>
        <taxon>Actinomycetes</taxon>
        <taxon>Mycobacteriales</taxon>
        <taxon>Corynebacteriaceae</taxon>
        <taxon>Corynebacterium</taxon>
    </lineage>
</organism>
<comment type="catalytic activity">
    <reaction evidence="5">
        <text>(6S)-5-formyl-5,6,7,8-tetrahydrofolate + ATP = (6R)-5,10-methenyltetrahydrofolate + ADP + phosphate</text>
        <dbReference type="Rhea" id="RHEA:10488"/>
        <dbReference type="ChEBI" id="CHEBI:30616"/>
        <dbReference type="ChEBI" id="CHEBI:43474"/>
        <dbReference type="ChEBI" id="CHEBI:57455"/>
        <dbReference type="ChEBI" id="CHEBI:57457"/>
        <dbReference type="ChEBI" id="CHEBI:456216"/>
        <dbReference type="EC" id="6.3.3.2"/>
    </reaction>
</comment>
<evidence type="ECO:0000313" key="7">
    <source>
        <dbReference type="EMBL" id="MCJ7858093.1"/>
    </source>
</evidence>
<gene>
    <name evidence="7" type="ORF">MUN33_05085</name>
</gene>
<keyword evidence="8" id="KW-1185">Reference proteome</keyword>
<dbReference type="EMBL" id="JALIEA010000011">
    <property type="protein sequence ID" value="MCJ7858093.1"/>
    <property type="molecule type" value="Genomic_DNA"/>
</dbReference>
<dbReference type="PIRSF" id="PIRSF006806">
    <property type="entry name" value="FTHF_cligase"/>
    <property type="match status" value="1"/>
</dbReference>
<evidence type="ECO:0000256" key="3">
    <source>
        <dbReference type="ARBA" id="ARBA00022840"/>
    </source>
</evidence>
<comment type="similarity">
    <text evidence="1 5">Belongs to the 5-formyltetrahydrofolate cyclo-ligase family.</text>
</comment>
<keyword evidence="3 4" id="KW-0067">ATP-binding</keyword>
<feature type="region of interest" description="Disordered" evidence="6">
    <location>
        <begin position="1"/>
        <end position="26"/>
    </location>
</feature>
<proteinExistence type="inferred from homology"/>
<dbReference type="PANTHER" id="PTHR23407:SF1">
    <property type="entry name" value="5-FORMYLTETRAHYDROFOLATE CYCLO-LIGASE"/>
    <property type="match status" value="1"/>
</dbReference>
<dbReference type="GO" id="GO:0046872">
    <property type="term" value="F:metal ion binding"/>
    <property type="evidence" value="ECO:0007669"/>
    <property type="project" value="UniProtKB-KW"/>
</dbReference>
<comment type="caution">
    <text evidence="7">The sequence shown here is derived from an EMBL/GenBank/DDBJ whole genome shotgun (WGS) entry which is preliminary data.</text>
</comment>
<dbReference type="InterPro" id="IPR024185">
    <property type="entry name" value="FTHF_cligase-like_sf"/>
</dbReference>
<dbReference type="Proteomes" id="UP001139207">
    <property type="component" value="Unassembled WGS sequence"/>
</dbReference>
<dbReference type="AlphaFoldDB" id="A0A9X1WGM3"/>
<dbReference type="InterPro" id="IPR002698">
    <property type="entry name" value="FTHF_cligase"/>
</dbReference>
<sequence>MDQGQNTAHDATGDTPDAVQEAKQAVRRRLRAARRAVTQDERARRDAAIIDHLLTLLTDGGDGYGGPGAVAAFVGLPGEPGGPGLPEALRQAGFEVWLPVVPGPSQPLTWLPYRGSGSLRPGAFGIPEPTEIPETPGPRSPISCVELSGKVTTLVVPALAVDRDGTRLGQGGGYYDRTAAVLSGRDEPGRLVALVDHDEFGVDVPRTRLDVRVRDVVTEAGVFPTSPGRRSTR</sequence>